<gene>
    <name evidence="3" type="ORF">MYP_2190</name>
</gene>
<protein>
    <submittedName>
        <fullName evidence="3">HIT family protein</fullName>
    </submittedName>
</protein>
<name>A0A098LEU9_9BACT</name>
<dbReference type="PROSITE" id="PS51084">
    <property type="entry name" value="HIT_2"/>
    <property type="match status" value="1"/>
</dbReference>
<feature type="short sequence motif" description="Histidine triad motif" evidence="1">
    <location>
        <begin position="35"/>
        <end position="39"/>
    </location>
</feature>
<feature type="domain" description="HIT" evidence="2">
    <location>
        <begin position="1"/>
        <end position="51"/>
    </location>
</feature>
<keyword evidence="4" id="KW-1185">Reference proteome</keyword>
<comment type="caution">
    <text evidence="3">The sequence shown here is derived from an EMBL/GenBank/DDBJ whole genome shotgun (WGS) entry which is preliminary data.</text>
</comment>
<dbReference type="eggNOG" id="COG0537">
    <property type="taxonomic scope" value="Bacteria"/>
</dbReference>
<evidence type="ECO:0000256" key="1">
    <source>
        <dbReference type="PROSITE-ProRule" id="PRU00464"/>
    </source>
</evidence>
<organism evidence="3 4">
    <name type="scientific">Sporocytophaga myxococcoides</name>
    <dbReference type="NCBI Taxonomy" id="153721"/>
    <lineage>
        <taxon>Bacteria</taxon>
        <taxon>Pseudomonadati</taxon>
        <taxon>Bacteroidota</taxon>
        <taxon>Cytophagia</taxon>
        <taxon>Cytophagales</taxon>
        <taxon>Cytophagaceae</taxon>
        <taxon>Sporocytophaga</taxon>
    </lineage>
</organism>
<dbReference type="EMBL" id="BBLT01000004">
    <property type="protein sequence ID" value="GAL84962.1"/>
    <property type="molecule type" value="Genomic_DNA"/>
</dbReference>
<evidence type="ECO:0000259" key="2">
    <source>
        <dbReference type="PROSITE" id="PS51084"/>
    </source>
</evidence>
<dbReference type="GO" id="GO:0003824">
    <property type="term" value="F:catalytic activity"/>
    <property type="evidence" value="ECO:0007669"/>
    <property type="project" value="InterPro"/>
</dbReference>
<reference evidence="3 4" key="1">
    <citation type="submission" date="2014-09" db="EMBL/GenBank/DDBJ databases">
        <title>Sporocytophaga myxococcoides PG-01 genome sequencing.</title>
        <authorList>
            <person name="Liu L."/>
            <person name="Gao P.J."/>
            <person name="Chen G.J."/>
            <person name="Wang L.S."/>
        </authorList>
    </citation>
    <scope>NUCLEOTIDE SEQUENCE [LARGE SCALE GENOMIC DNA]</scope>
    <source>
        <strain evidence="3 4">PG-01</strain>
    </source>
</reference>
<dbReference type="STRING" id="153721.MYP_2190"/>
<dbReference type="SUPFAM" id="SSF54197">
    <property type="entry name" value="HIT-like"/>
    <property type="match status" value="1"/>
</dbReference>
<accession>A0A098LEU9</accession>
<dbReference type="Gene3D" id="3.30.428.10">
    <property type="entry name" value="HIT-like"/>
    <property type="match status" value="1"/>
</dbReference>
<evidence type="ECO:0000313" key="3">
    <source>
        <dbReference type="EMBL" id="GAL84962.1"/>
    </source>
</evidence>
<dbReference type="AlphaFoldDB" id="A0A098LEU9"/>
<evidence type="ECO:0000313" key="4">
    <source>
        <dbReference type="Proteomes" id="UP000030185"/>
    </source>
</evidence>
<sequence length="74" mass="8286">MAHLHVFSKKVAKALQKAVPCKRIGVAVIGLEVPHTHIHLVPMNSADDLNFTRPKLTVAKEVMEETQKKIKSYL</sequence>
<proteinExistence type="predicted"/>
<dbReference type="InterPro" id="IPR011146">
    <property type="entry name" value="HIT-like"/>
</dbReference>
<dbReference type="InterPro" id="IPR036265">
    <property type="entry name" value="HIT-like_sf"/>
</dbReference>
<dbReference type="Proteomes" id="UP000030185">
    <property type="component" value="Unassembled WGS sequence"/>
</dbReference>